<accession>A0A8T2VN05</accession>
<sequence length="248" mass="27142">MAVATATPSSSTFAGQTCLKEQNELSKRVGNIEACITMRRIVKTAPDSIWYAPDGRKYLGPFSEEIPSYLTEKFPGDYGWDTTRLSANPKTFAKNRELEVIHARWAMLGVLGCVFLELLVKNGVKLVKVSRSRLSLKTFILATWACQVALIGVVEGYRVGGGPLGEGLDPIHLGGAFDPLGVAHNPDAFAELKEKEIKNGRLAMFSMFGFFVHAIVIGKHPIENLSDHLTDPTVNNAWAYATDFAPSK</sequence>
<reference evidence="9" key="1">
    <citation type="submission" date="2021-08" db="EMBL/GenBank/DDBJ databases">
        <title>WGS assembly of Ceratopteris richardii.</title>
        <authorList>
            <person name="Marchant D.B."/>
            <person name="Chen G."/>
            <person name="Jenkins J."/>
            <person name="Shu S."/>
            <person name="Leebens-Mack J."/>
            <person name="Grimwood J."/>
            <person name="Schmutz J."/>
            <person name="Soltis P."/>
            <person name="Soltis D."/>
            <person name="Chen Z.-H."/>
        </authorList>
    </citation>
    <scope>NUCLEOTIDE SEQUENCE</scope>
    <source>
        <strain evidence="9">Whitten #5841</strain>
        <tissue evidence="9">Leaf</tissue>
    </source>
</reference>
<dbReference type="GO" id="GO:0009535">
    <property type="term" value="C:chloroplast thylakoid membrane"/>
    <property type="evidence" value="ECO:0007669"/>
    <property type="project" value="UniProtKB-SubCell"/>
</dbReference>
<evidence type="ECO:0000256" key="6">
    <source>
        <dbReference type="ARBA" id="ARBA00022991"/>
    </source>
</evidence>
<comment type="caution">
    <text evidence="9">The sequence shown here is derived from an EMBL/GenBank/DDBJ whole genome shotgun (WGS) entry which is preliminary data.</text>
</comment>
<keyword evidence="10" id="KW-1185">Reference proteome</keyword>
<feature type="binding site" evidence="7">
    <location>
        <position position="228"/>
    </location>
    <ligand>
        <name>chlorophyll a</name>
        <dbReference type="ChEBI" id="CHEBI:58416"/>
        <label>1</label>
    </ligand>
</feature>
<evidence type="ECO:0000256" key="1">
    <source>
        <dbReference type="ARBA" id="ARBA00004334"/>
    </source>
</evidence>
<feature type="binding site" evidence="7">
    <location>
        <position position="199"/>
    </location>
    <ligand>
        <name>chlorophyll a</name>
        <dbReference type="ChEBI" id="CHEBI:58416"/>
        <label>1</label>
    </ligand>
</feature>
<dbReference type="InterPro" id="IPR001344">
    <property type="entry name" value="Chloro_AB-bd_pln"/>
</dbReference>
<keyword evidence="6 8" id="KW-0157">Chromophore</keyword>
<evidence type="ECO:0000256" key="8">
    <source>
        <dbReference type="RuleBase" id="RU363080"/>
    </source>
</evidence>
<dbReference type="Pfam" id="PF00504">
    <property type="entry name" value="Chloroa_b-bind"/>
    <property type="match status" value="1"/>
</dbReference>
<protein>
    <recommendedName>
        <fullName evidence="8">Chlorophyll a-b binding protein, chloroplastic</fullName>
    </recommendedName>
</protein>
<keyword evidence="4 8" id="KW-0602">Photosynthesis</keyword>
<evidence type="ECO:0000256" key="3">
    <source>
        <dbReference type="ARBA" id="ARBA00022528"/>
    </source>
</evidence>
<feature type="binding site" description="axial binding residue" evidence="7">
    <location>
        <position position="164"/>
    </location>
    <ligand>
        <name>chlorophyll b</name>
        <dbReference type="ChEBI" id="CHEBI:61721"/>
        <label>1</label>
    </ligand>
    <ligandPart>
        <name>Mg</name>
        <dbReference type="ChEBI" id="CHEBI:25107"/>
    </ligandPart>
</feature>
<dbReference type="EMBL" id="CM035406">
    <property type="protein sequence ID" value="KAH7447534.1"/>
    <property type="molecule type" value="Genomic_DNA"/>
</dbReference>
<dbReference type="GO" id="GO:0009765">
    <property type="term" value="P:photosynthesis, light harvesting"/>
    <property type="evidence" value="ECO:0007669"/>
    <property type="project" value="InterPro"/>
</dbReference>
<proteinExistence type="inferred from homology"/>
<dbReference type="GO" id="GO:0009523">
    <property type="term" value="C:photosystem II"/>
    <property type="evidence" value="ECO:0007669"/>
    <property type="project" value="UniProtKB-KW"/>
</dbReference>
<dbReference type="GO" id="GO:0009522">
    <property type="term" value="C:photosystem I"/>
    <property type="evidence" value="ECO:0007669"/>
    <property type="project" value="UniProtKB-KW"/>
</dbReference>
<dbReference type="OMA" id="CITMRRI"/>
<keyword evidence="3 8" id="KW-0150">Chloroplast</keyword>
<evidence type="ECO:0000256" key="5">
    <source>
        <dbReference type="ARBA" id="ARBA00022640"/>
    </source>
</evidence>
<evidence type="ECO:0000256" key="2">
    <source>
        <dbReference type="ARBA" id="ARBA00022494"/>
    </source>
</evidence>
<feature type="binding site" description="axial binding residue" evidence="7">
    <location>
        <position position="147"/>
    </location>
    <ligand>
        <name>chlorophyll b</name>
        <dbReference type="ChEBI" id="CHEBI:61721"/>
        <label>1</label>
    </ligand>
    <ligandPart>
        <name>Mg</name>
        <dbReference type="ChEBI" id="CHEBI:25107"/>
    </ligandPart>
</feature>
<dbReference type="SUPFAM" id="SSF103511">
    <property type="entry name" value="Chlorophyll a-b binding protein"/>
    <property type="match status" value="1"/>
</dbReference>
<feature type="binding site" evidence="7">
    <location>
        <position position="201"/>
    </location>
    <ligand>
        <name>chlorophyll a</name>
        <dbReference type="ChEBI" id="CHEBI:58416"/>
        <label>1</label>
    </ligand>
</feature>
<feature type="binding site" evidence="7">
    <location>
        <position position="237"/>
    </location>
    <ligand>
        <name>chlorophyll a</name>
        <dbReference type="ChEBI" id="CHEBI:58416"/>
        <label>1</label>
    </ligand>
</feature>
<evidence type="ECO:0000313" key="10">
    <source>
        <dbReference type="Proteomes" id="UP000825935"/>
    </source>
</evidence>
<keyword evidence="8" id="KW-0603">Photosystem I</keyword>
<feature type="binding site" evidence="7">
    <location>
        <position position="99"/>
    </location>
    <ligand>
        <name>chlorophyll a</name>
        <dbReference type="ChEBI" id="CHEBI:58416"/>
        <label>1</label>
    </ligand>
</feature>
<dbReference type="InterPro" id="IPR022796">
    <property type="entry name" value="Chloroa_b-bind"/>
</dbReference>
<feature type="binding site" evidence="7">
    <location>
        <position position="196"/>
    </location>
    <ligand>
        <name>chlorophyll a</name>
        <dbReference type="ChEBI" id="CHEBI:58416"/>
        <label>1</label>
    </ligand>
</feature>
<evidence type="ECO:0000256" key="4">
    <source>
        <dbReference type="ARBA" id="ARBA00022531"/>
    </source>
</evidence>
<dbReference type="Proteomes" id="UP000825935">
    <property type="component" value="Chromosome 1"/>
</dbReference>
<evidence type="ECO:0000256" key="7">
    <source>
        <dbReference type="PIRSR" id="PIRSR601344-1"/>
    </source>
</evidence>
<feature type="binding site" evidence="7">
    <location>
        <position position="80"/>
    </location>
    <ligand>
        <name>chlorophyll a</name>
        <dbReference type="ChEBI" id="CHEBI:58416"/>
        <label>1</label>
    </ligand>
</feature>
<dbReference type="OrthoDB" id="423598at2759"/>
<name>A0A8T2VN05_CERRI</name>
<gene>
    <name evidence="9" type="ORF">KP509_01G110600</name>
</gene>
<keyword evidence="8" id="KW-0793">Thylakoid</keyword>
<feature type="binding site" evidence="7">
    <location>
        <position position="86"/>
    </location>
    <ligand>
        <name>chlorophyll a</name>
        <dbReference type="ChEBI" id="CHEBI:58416"/>
        <label>1</label>
    </ligand>
</feature>
<feature type="binding site" description="axial binding residue" evidence="7">
    <location>
        <position position="244"/>
    </location>
    <ligand>
        <name>chlorophyll b</name>
        <dbReference type="ChEBI" id="CHEBI:61721"/>
        <label>1</label>
    </ligand>
    <ligandPart>
        <name>Mg</name>
        <dbReference type="ChEBI" id="CHEBI:25107"/>
    </ligandPart>
</feature>
<feature type="binding site" description="axial binding residue" evidence="7">
    <location>
        <position position="104"/>
    </location>
    <ligand>
        <name>chlorophyll b</name>
        <dbReference type="ChEBI" id="CHEBI:61721"/>
        <label>1</label>
    </ligand>
    <ligandPart>
        <name>Mg</name>
        <dbReference type="ChEBI" id="CHEBI:25107"/>
    </ligandPart>
</feature>
<organism evidence="9 10">
    <name type="scientific">Ceratopteris richardii</name>
    <name type="common">Triangle waterfern</name>
    <dbReference type="NCBI Taxonomy" id="49495"/>
    <lineage>
        <taxon>Eukaryota</taxon>
        <taxon>Viridiplantae</taxon>
        <taxon>Streptophyta</taxon>
        <taxon>Embryophyta</taxon>
        <taxon>Tracheophyta</taxon>
        <taxon>Polypodiopsida</taxon>
        <taxon>Polypodiidae</taxon>
        <taxon>Polypodiales</taxon>
        <taxon>Pteridineae</taxon>
        <taxon>Pteridaceae</taxon>
        <taxon>Parkerioideae</taxon>
        <taxon>Ceratopteris</taxon>
    </lineage>
</organism>
<comment type="subcellular location">
    <subcellularLocation>
        <location evidence="1 8">Plastid</location>
        <location evidence="1 8">Chloroplast thylakoid membrane</location>
    </subcellularLocation>
</comment>
<dbReference type="AlphaFoldDB" id="A0A8T2VN05"/>
<keyword evidence="5 8" id="KW-0934">Plastid</keyword>
<feature type="binding site" description="axial binding residue" evidence="7">
    <location>
        <position position="155"/>
    </location>
    <ligand>
        <name>chlorophyll b</name>
        <dbReference type="ChEBI" id="CHEBI:61721"/>
        <label>1</label>
    </ligand>
    <ligandPart>
        <name>Mg</name>
        <dbReference type="ChEBI" id="CHEBI:25107"/>
    </ligandPart>
</feature>
<evidence type="ECO:0000313" key="9">
    <source>
        <dbReference type="EMBL" id="KAH7447534.1"/>
    </source>
</evidence>
<feature type="binding site" description="axial binding residue" evidence="7">
    <location>
        <position position="102"/>
    </location>
    <ligand>
        <name>chlorophyll a</name>
        <dbReference type="ChEBI" id="CHEBI:58416"/>
        <label>1</label>
    </ligand>
    <ligandPart>
        <name>Mg</name>
        <dbReference type="ChEBI" id="CHEBI:25107"/>
    </ligandPart>
</feature>
<feature type="binding site" evidence="7">
    <location>
        <position position="195"/>
    </location>
    <ligand>
        <name>chlorophyll a</name>
        <dbReference type="ChEBI" id="CHEBI:58416"/>
        <label>1</label>
    </ligand>
</feature>
<keyword evidence="8" id="KW-0604">Photosystem II</keyword>
<dbReference type="Gene3D" id="1.10.3460.10">
    <property type="entry name" value="Chlorophyll a/b binding protein domain"/>
    <property type="match status" value="1"/>
</dbReference>
<keyword evidence="2 7" id="KW-0148">Chlorophyll</keyword>
<comment type="similarity">
    <text evidence="8">Belongs to the light-harvesting chlorophyll a/b-binding (LHC) protein family.</text>
</comment>
<comment type="function">
    <text evidence="8">The light-harvesting complex (LHC) functions as a light receptor, it captures and delivers excitation energy to photosystems with which it is closely associated.</text>
</comment>
<feature type="binding site" description="axial binding residue" evidence="7">
    <location>
        <position position="58"/>
    </location>
    <ligand>
        <name>chlorophyll b</name>
        <dbReference type="ChEBI" id="CHEBI:61721"/>
        <label>1</label>
    </ligand>
    <ligandPart>
        <name>Mg</name>
        <dbReference type="ChEBI" id="CHEBI:25107"/>
    </ligandPart>
</feature>
<dbReference type="PANTHER" id="PTHR21649">
    <property type="entry name" value="CHLOROPHYLL A/B BINDING PROTEIN"/>
    <property type="match status" value="1"/>
</dbReference>
<dbReference type="GO" id="GO:0016168">
    <property type="term" value="F:chlorophyll binding"/>
    <property type="evidence" value="ECO:0007669"/>
    <property type="project" value="UniProtKB-KW"/>
</dbReference>